<proteinExistence type="predicted"/>
<comment type="caution">
    <text evidence="1">The sequence shown here is derived from an EMBL/GenBank/DDBJ whole genome shotgun (WGS) entry which is preliminary data.</text>
</comment>
<dbReference type="Proteomes" id="UP000050360">
    <property type="component" value="Unassembled WGS sequence"/>
</dbReference>
<reference evidence="1 2" key="1">
    <citation type="submission" date="2015-09" db="EMBL/GenBank/DDBJ databases">
        <title>A metagenomics-based metabolic model of nitrate-dependent anaerobic oxidation of methane by Methanoperedens-like archaea.</title>
        <authorList>
            <person name="Arshad A."/>
            <person name="Speth D.R."/>
            <person name="De Graaf R.M."/>
            <person name="Op Den Camp H.J."/>
            <person name="Jetten M.S."/>
            <person name="Welte C.U."/>
        </authorList>
    </citation>
    <scope>NUCLEOTIDE SEQUENCE [LARGE SCALE GENOMIC DNA]</scope>
</reference>
<protein>
    <submittedName>
        <fullName evidence="1">Uncharacterized protein</fullName>
    </submittedName>
</protein>
<organism evidence="1 2">
    <name type="scientific">Candidatus Methanoperedens nitratireducens</name>
    <dbReference type="NCBI Taxonomy" id="1392998"/>
    <lineage>
        <taxon>Archaea</taxon>
        <taxon>Methanobacteriati</taxon>
        <taxon>Methanobacteriota</taxon>
        <taxon>Stenosarchaea group</taxon>
        <taxon>Methanomicrobia</taxon>
        <taxon>Methanosarcinales</taxon>
        <taxon>ANME-2 cluster</taxon>
        <taxon>Candidatus Methanoperedentaceae</taxon>
        <taxon>Candidatus Methanoperedens</taxon>
    </lineage>
</organism>
<evidence type="ECO:0000313" key="2">
    <source>
        <dbReference type="Proteomes" id="UP000050360"/>
    </source>
</evidence>
<gene>
    <name evidence="1" type="ORF">MPEBLZ_02121</name>
</gene>
<dbReference type="EMBL" id="LKCM01000159">
    <property type="protein sequence ID" value="KPQ43313.1"/>
    <property type="molecule type" value="Genomic_DNA"/>
</dbReference>
<evidence type="ECO:0000313" key="1">
    <source>
        <dbReference type="EMBL" id="KPQ43313.1"/>
    </source>
</evidence>
<dbReference type="AlphaFoldDB" id="A0A0P8C915"/>
<accession>A0A0P8C915</accession>
<sequence>MNKVEDILKVVGILKEYSNTVSSKFGEDREKEPSGS</sequence>
<name>A0A0P8C915_9EURY</name>